<name>A0A0B1P0B6_UNCNE</name>
<evidence type="ECO:0008006" key="4">
    <source>
        <dbReference type="Google" id="ProtNLM"/>
    </source>
</evidence>
<dbReference type="Proteomes" id="UP000030854">
    <property type="component" value="Unassembled WGS sequence"/>
</dbReference>
<feature type="compositionally biased region" description="Pro residues" evidence="1">
    <location>
        <begin position="305"/>
        <end position="317"/>
    </location>
</feature>
<evidence type="ECO:0000313" key="3">
    <source>
        <dbReference type="Proteomes" id="UP000030854"/>
    </source>
</evidence>
<protein>
    <recommendedName>
        <fullName evidence="4">CCHC-type domain-containing protein</fullName>
    </recommendedName>
</protein>
<dbReference type="InterPro" id="IPR036875">
    <property type="entry name" value="Znf_CCHC_sf"/>
</dbReference>
<dbReference type="AlphaFoldDB" id="A0A0B1P0B6"/>
<dbReference type="SUPFAM" id="SSF57756">
    <property type="entry name" value="Retrovirus zinc finger-like domains"/>
    <property type="match status" value="1"/>
</dbReference>
<proteinExistence type="predicted"/>
<gene>
    <name evidence="2" type="ORF">EV44_g4484</name>
</gene>
<accession>A0A0B1P0B6</accession>
<comment type="caution">
    <text evidence="2">The sequence shown here is derived from an EMBL/GenBank/DDBJ whole genome shotgun (WGS) entry which is preliminary data.</text>
</comment>
<dbReference type="HOGENOM" id="CLU_676514_0_0_1"/>
<sequence length="407" mass="45316">MSFRVPDFPDTLALSSSAVNSFISFETSDVMNEIPGIQNTTNPLLEHNPSGSKNITLLPPHLWNLPYVTFSPELLEATTQHDPERVSQLFSSSNDPQTPNPPTSSQPRPYLPVQPITPYDGTPGNLRLFCSQLANRLQGNKSISEAEKVSFTYQCLGTGALSKMRSSFRCLEDPSIPPEIITLEGFLTALKQRCEDPSLRDQATTTVEGLFQKNIKFHEFITIFEDNMVDSIYSTVDKSHWKLMLERRLSSRLRNLILTASDVPTEYHAFVAYLRQKDAGLQDILATSRTGLSRHSIPITNPTPSFRPFPPPTPPQLHPQVQSQHLNLPVSQGDSAMDLDSISRQKDADGRLTQQAKDARRTLGRCVWCNKPGYIAKNCPLGTRTVATASVDTTPSLTEEIKDPLQQ</sequence>
<keyword evidence="3" id="KW-1185">Reference proteome</keyword>
<feature type="region of interest" description="Disordered" evidence="1">
    <location>
        <begin position="82"/>
        <end position="110"/>
    </location>
</feature>
<reference evidence="2 3" key="1">
    <citation type="journal article" date="2014" name="BMC Genomics">
        <title>Adaptive genomic structural variation in the grape powdery mildew pathogen, Erysiphe necator.</title>
        <authorList>
            <person name="Jones L."/>
            <person name="Riaz S."/>
            <person name="Morales-Cruz A."/>
            <person name="Amrine K.C."/>
            <person name="McGuire B."/>
            <person name="Gubler W.D."/>
            <person name="Walker M.A."/>
            <person name="Cantu D."/>
        </authorList>
    </citation>
    <scope>NUCLEOTIDE SEQUENCE [LARGE SCALE GENOMIC DNA]</scope>
    <source>
        <strain evidence="3">c</strain>
    </source>
</reference>
<evidence type="ECO:0000256" key="1">
    <source>
        <dbReference type="SAM" id="MobiDB-lite"/>
    </source>
</evidence>
<dbReference type="GO" id="GO:0003676">
    <property type="term" value="F:nucleic acid binding"/>
    <property type="evidence" value="ECO:0007669"/>
    <property type="project" value="InterPro"/>
</dbReference>
<organism evidence="2 3">
    <name type="scientific">Uncinula necator</name>
    <name type="common">Grape powdery mildew</name>
    <dbReference type="NCBI Taxonomy" id="52586"/>
    <lineage>
        <taxon>Eukaryota</taxon>
        <taxon>Fungi</taxon>
        <taxon>Dikarya</taxon>
        <taxon>Ascomycota</taxon>
        <taxon>Pezizomycotina</taxon>
        <taxon>Leotiomycetes</taxon>
        <taxon>Erysiphales</taxon>
        <taxon>Erysiphaceae</taxon>
        <taxon>Erysiphe</taxon>
    </lineage>
</organism>
<feature type="region of interest" description="Disordered" evidence="1">
    <location>
        <begin position="296"/>
        <end position="320"/>
    </location>
</feature>
<dbReference type="STRING" id="52586.A0A0B1P0B6"/>
<dbReference type="EMBL" id="JNVN01002349">
    <property type="protein sequence ID" value="KHJ32092.1"/>
    <property type="molecule type" value="Genomic_DNA"/>
</dbReference>
<feature type="compositionally biased region" description="Pro residues" evidence="1">
    <location>
        <begin position="98"/>
        <end position="110"/>
    </location>
</feature>
<evidence type="ECO:0000313" key="2">
    <source>
        <dbReference type="EMBL" id="KHJ32092.1"/>
    </source>
</evidence>
<dbReference type="GO" id="GO:0008270">
    <property type="term" value="F:zinc ion binding"/>
    <property type="evidence" value="ECO:0007669"/>
    <property type="project" value="InterPro"/>
</dbReference>